<dbReference type="PANTHER" id="PTHR42716:SF2">
    <property type="entry name" value="L-ASPARTATE OXIDASE, CHLOROPLASTIC"/>
    <property type="match status" value="1"/>
</dbReference>
<gene>
    <name evidence="10" type="ORF">S12H4_02565</name>
</gene>
<feature type="domain" description="FAD-dependent oxidoreductase 2 FAD-binding" evidence="9">
    <location>
        <begin position="24"/>
        <end position="301"/>
    </location>
</feature>
<evidence type="ECO:0000256" key="1">
    <source>
        <dbReference type="ARBA" id="ARBA00001974"/>
    </source>
</evidence>
<evidence type="ECO:0000256" key="2">
    <source>
        <dbReference type="ARBA" id="ARBA00004950"/>
    </source>
</evidence>
<accession>X1RJL5</accession>
<dbReference type="PANTHER" id="PTHR42716">
    <property type="entry name" value="L-ASPARTATE OXIDASE"/>
    <property type="match status" value="1"/>
</dbReference>
<reference evidence="10" key="1">
    <citation type="journal article" date="2014" name="Front. Microbiol.">
        <title>High frequency of phylogenetically diverse reductive dehalogenase-homologous genes in deep subseafloor sedimentary metagenomes.</title>
        <authorList>
            <person name="Kawai M."/>
            <person name="Futagami T."/>
            <person name="Toyoda A."/>
            <person name="Takaki Y."/>
            <person name="Nishi S."/>
            <person name="Hori S."/>
            <person name="Arai W."/>
            <person name="Tsubouchi T."/>
            <person name="Morono Y."/>
            <person name="Uchiyama I."/>
            <person name="Ito T."/>
            <person name="Fujiyama A."/>
            <person name="Inagaki F."/>
            <person name="Takami H."/>
        </authorList>
    </citation>
    <scope>NUCLEOTIDE SEQUENCE</scope>
    <source>
        <strain evidence="10">Expedition CK06-06</strain>
    </source>
</reference>
<sequence>MLPQMFPRYLINFDLTRIKKIYTDFLIVGSGIAGLYTSLKLCDKGEIILLTKGNLKESSTEHAQGGIAVALGDKDSPRLHMEDTLKAGANFCDPEAVEVLVTEGPKCVEELIELGTEFDKIEGKYKTTLEAAHQKPRILHARGDATGAEIERSLSEKVINENKIKIRENILVTDILAEHTTCYGLLALDNNTNEIIAYLAKSTILASGGAGQLFSNTTNPDVTTGDGIAMAYRGGVKVTDLEFFQFHPTALYHQESPKFLISEAVRGEGAILKNIKGEPFMHSYHPLAELAPRDIVARAITE</sequence>
<dbReference type="InterPro" id="IPR005288">
    <property type="entry name" value="NadB"/>
</dbReference>
<evidence type="ECO:0000256" key="5">
    <source>
        <dbReference type="ARBA" id="ARBA00022630"/>
    </source>
</evidence>
<evidence type="ECO:0000256" key="8">
    <source>
        <dbReference type="ARBA" id="ARBA00023002"/>
    </source>
</evidence>
<dbReference type="SUPFAM" id="SSF51905">
    <property type="entry name" value="FAD/NAD(P)-binding domain"/>
    <property type="match status" value="1"/>
</dbReference>
<protein>
    <recommendedName>
        <fullName evidence="4">L-aspartate oxidase</fullName>
        <ecNumber evidence="4">1.4.3.16</ecNumber>
    </recommendedName>
</protein>
<dbReference type="InterPro" id="IPR027477">
    <property type="entry name" value="Succ_DH/fumarate_Rdtase_cat_sf"/>
</dbReference>
<evidence type="ECO:0000256" key="3">
    <source>
        <dbReference type="ARBA" id="ARBA00008562"/>
    </source>
</evidence>
<evidence type="ECO:0000256" key="6">
    <source>
        <dbReference type="ARBA" id="ARBA00022642"/>
    </source>
</evidence>
<evidence type="ECO:0000256" key="7">
    <source>
        <dbReference type="ARBA" id="ARBA00022827"/>
    </source>
</evidence>
<comment type="similarity">
    <text evidence="3">Belongs to the FAD-dependent oxidoreductase 2 family. NadB subfamily.</text>
</comment>
<dbReference type="SUPFAM" id="SSF56425">
    <property type="entry name" value="Succinate dehydrogenase/fumarate reductase flavoprotein, catalytic domain"/>
    <property type="match status" value="1"/>
</dbReference>
<comment type="caution">
    <text evidence="10">The sequence shown here is derived from an EMBL/GenBank/DDBJ whole genome shotgun (WGS) entry which is preliminary data.</text>
</comment>
<dbReference type="GO" id="GO:0008734">
    <property type="term" value="F:L-aspartate oxidase activity"/>
    <property type="evidence" value="ECO:0007669"/>
    <property type="project" value="UniProtKB-EC"/>
</dbReference>
<dbReference type="GO" id="GO:0034628">
    <property type="term" value="P:'de novo' NAD+ biosynthetic process from L-aspartate"/>
    <property type="evidence" value="ECO:0007669"/>
    <property type="project" value="TreeGrafter"/>
</dbReference>
<dbReference type="Pfam" id="PF00890">
    <property type="entry name" value="FAD_binding_2"/>
    <property type="match status" value="1"/>
</dbReference>
<comment type="pathway">
    <text evidence="2">Cofactor biosynthesis; NAD(+) biosynthesis; iminoaspartate from L-aspartate (oxidase route): step 1/1.</text>
</comment>
<dbReference type="AlphaFoldDB" id="X1RJL5"/>
<evidence type="ECO:0000259" key="9">
    <source>
        <dbReference type="Pfam" id="PF00890"/>
    </source>
</evidence>
<dbReference type="InterPro" id="IPR003953">
    <property type="entry name" value="FAD-dep_OxRdtase_2_FAD-bd"/>
</dbReference>
<evidence type="ECO:0000256" key="4">
    <source>
        <dbReference type="ARBA" id="ARBA00012173"/>
    </source>
</evidence>
<dbReference type="Gene3D" id="3.50.50.60">
    <property type="entry name" value="FAD/NAD(P)-binding domain"/>
    <property type="match status" value="1"/>
</dbReference>
<comment type="cofactor">
    <cofactor evidence="1">
        <name>FAD</name>
        <dbReference type="ChEBI" id="CHEBI:57692"/>
    </cofactor>
</comment>
<keyword evidence="7" id="KW-0274">FAD</keyword>
<evidence type="ECO:0000313" key="10">
    <source>
        <dbReference type="EMBL" id="GAI67136.1"/>
    </source>
</evidence>
<name>X1RJL5_9ZZZZ</name>
<keyword evidence="6" id="KW-0662">Pyridine nucleotide biosynthesis</keyword>
<feature type="non-terminal residue" evidence="10">
    <location>
        <position position="302"/>
    </location>
</feature>
<organism evidence="10">
    <name type="scientific">marine sediment metagenome</name>
    <dbReference type="NCBI Taxonomy" id="412755"/>
    <lineage>
        <taxon>unclassified sequences</taxon>
        <taxon>metagenomes</taxon>
        <taxon>ecological metagenomes</taxon>
    </lineage>
</organism>
<keyword evidence="5" id="KW-0285">Flavoprotein</keyword>
<proteinExistence type="inferred from homology"/>
<dbReference type="EC" id="1.4.3.16" evidence="4"/>
<dbReference type="InterPro" id="IPR036188">
    <property type="entry name" value="FAD/NAD-bd_sf"/>
</dbReference>
<keyword evidence="8" id="KW-0560">Oxidoreductase</keyword>
<dbReference type="EMBL" id="BARW01000640">
    <property type="protein sequence ID" value="GAI67136.1"/>
    <property type="molecule type" value="Genomic_DNA"/>
</dbReference>
<dbReference type="UniPathway" id="UPA00253">
    <property type="reaction ID" value="UER00326"/>
</dbReference>